<dbReference type="InterPro" id="IPR036962">
    <property type="entry name" value="Glyco_hydro_3_N_sf"/>
</dbReference>
<evidence type="ECO:0000313" key="10">
    <source>
        <dbReference type="Proteomes" id="UP000003779"/>
    </source>
</evidence>
<dbReference type="PRINTS" id="PR00133">
    <property type="entry name" value="GLHYDRLASE3"/>
</dbReference>
<dbReference type="Proteomes" id="UP000003779">
    <property type="component" value="Chromosome"/>
</dbReference>
<comment type="similarity">
    <text evidence="2">Belongs to the glycosyl hydrolase 3 family.</text>
</comment>
<gene>
    <name evidence="9" type="ordered locus">B005_0908</name>
</gene>
<dbReference type="InterPro" id="IPR001764">
    <property type="entry name" value="Glyco_hydro_3_N"/>
</dbReference>
<protein>
    <recommendedName>
        <fullName evidence="3">beta-N-acetylhexosaminidase</fullName>
        <ecNumber evidence="3">3.2.1.52</ecNumber>
    </recommendedName>
</protein>
<reference evidence="9 10" key="1">
    <citation type="journal article" date="2012" name="J. Bacteriol.">
        <title>Whole-Genome Sequence of Nocardiopsis alba Strain ATCC BAA-2165, Associated with Honeybees.</title>
        <authorList>
            <person name="Qiao J."/>
            <person name="Chen L."/>
            <person name="Li Y."/>
            <person name="Wang J."/>
            <person name="Zhang W."/>
            <person name="Chen S."/>
        </authorList>
    </citation>
    <scope>NUCLEOTIDE SEQUENCE [LARGE SCALE GENOMIC DNA]</scope>
    <source>
        <strain evidence="10">ATCC BAA-2165 / BE74</strain>
    </source>
</reference>
<dbReference type="PROSITE" id="PS51257">
    <property type="entry name" value="PROKAR_LIPOPROTEIN"/>
    <property type="match status" value="1"/>
</dbReference>
<dbReference type="GO" id="GO:0009254">
    <property type="term" value="P:peptidoglycan turnover"/>
    <property type="evidence" value="ECO:0007669"/>
    <property type="project" value="TreeGrafter"/>
</dbReference>
<evidence type="ECO:0000259" key="8">
    <source>
        <dbReference type="Pfam" id="PF01915"/>
    </source>
</evidence>
<dbReference type="Pfam" id="PF01915">
    <property type="entry name" value="Glyco_hydro_3_C"/>
    <property type="match status" value="1"/>
</dbReference>
<feature type="domain" description="Glycoside hydrolase family 3 N-terminal" evidence="7">
    <location>
        <begin position="59"/>
        <end position="380"/>
    </location>
</feature>
<dbReference type="SUPFAM" id="SSF51445">
    <property type="entry name" value="(Trans)glycosidases"/>
    <property type="match status" value="1"/>
</dbReference>
<dbReference type="Gene3D" id="3.20.20.300">
    <property type="entry name" value="Glycoside hydrolase, family 3, N-terminal domain"/>
    <property type="match status" value="1"/>
</dbReference>
<dbReference type="STRING" id="1205910.B005_0908"/>
<dbReference type="Gene3D" id="3.40.50.1700">
    <property type="entry name" value="Glycoside hydrolase family 3 C-terminal domain"/>
    <property type="match status" value="2"/>
</dbReference>
<feature type="region of interest" description="Disordered" evidence="6">
    <location>
        <begin position="24"/>
        <end position="44"/>
    </location>
</feature>
<dbReference type="InterPro" id="IPR002772">
    <property type="entry name" value="Glyco_hydro_3_C"/>
</dbReference>
<dbReference type="AlphaFoldDB" id="J7KZ79"/>
<evidence type="ECO:0000256" key="5">
    <source>
        <dbReference type="ARBA" id="ARBA00023295"/>
    </source>
</evidence>
<sequence length="557" mass="58247">MKPRALVPVCAGLALMISACTTTPEEVGSSPEDNEQNPGASAEPFEPVLAPRLLAEMDLDDKIGQLLVLSAQGTTAEENASLIETHHPGGLIYFDANLDDAEQIARMSAGVQEIAAEQGQGVPLFLGIDQEQGRVVRMPVGTLFPDAMAVGATGDTELAALRAATTANELTAVGINLNYAPDADVNTDPNNPVIGIRSFGSDPDAVAEMVLAEADAYAENGVVPVAKHFPGHGDTDVDSHSGLPVIDLPRDRWEAEHLPPFRAAVEAGIDSIMTAHVLMPGLESDEDPDPATLSPTLIDGILRDELGYDGVVTTDALNMDGVRQRHSDGEVAVRVIEAGVDQLLMPPNPEEAVAAIHEAVESGRIDEERIDRSVLRILTLKEKRGILEAEPIDPAAATSAMEDPDHAEAAQRVADASVTLLRNENDLLPLAAGTDVRVTGTGADRIAPALADAGMNVVESGEAVLVVGTSGARSSEEQRSLVASGRAQGTPVVVVSQDGPYDLEAFPDVDGYLALYSAVEVSRVAAARVISGQVEPTGTLPVDIPAVDMGIGTGLRY</sequence>
<evidence type="ECO:0000256" key="1">
    <source>
        <dbReference type="ARBA" id="ARBA00001231"/>
    </source>
</evidence>
<dbReference type="RefSeq" id="WP_014908299.1">
    <property type="nucleotide sequence ID" value="NC_018524.1"/>
</dbReference>
<keyword evidence="4 9" id="KW-0378">Hydrolase</keyword>
<dbReference type="InterPro" id="IPR050226">
    <property type="entry name" value="NagZ_Beta-hexosaminidase"/>
</dbReference>
<evidence type="ECO:0000259" key="7">
    <source>
        <dbReference type="Pfam" id="PF00933"/>
    </source>
</evidence>
<dbReference type="Pfam" id="PF00933">
    <property type="entry name" value="Glyco_hydro_3"/>
    <property type="match status" value="1"/>
</dbReference>
<comment type="catalytic activity">
    <reaction evidence="1">
        <text>Hydrolysis of terminal non-reducing N-acetyl-D-hexosamine residues in N-acetyl-beta-D-hexosaminides.</text>
        <dbReference type="EC" id="3.2.1.52"/>
    </reaction>
</comment>
<evidence type="ECO:0000256" key="2">
    <source>
        <dbReference type="ARBA" id="ARBA00005336"/>
    </source>
</evidence>
<dbReference type="InterPro" id="IPR017853">
    <property type="entry name" value="GH"/>
</dbReference>
<dbReference type="SUPFAM" id="SSF52279">
    <property type="entry name" value="Beta-D-glucan exohydrolase, C-terminal domain"/>
    <property type="match status" value="1"/>
</dbReference>
<dbReference type="KEGG" id="nal:B005_0908"/>
<dbReference type="eggNOG" id="COG1472">
    <property type="taxonomic scope" value="Bacteria"/>
</dbReference>
<keyword evidence="5" id="KW-0326">Glycosidase</keyword>
<proteinExistence type="inferred from homology"/>
<dbReference type="InterPro" id="IPR036881">
    <property type="entry name" value="Glyco_hydro_3_C_sf"/>
</dbReference>
<name>J7KZ79_NOCAA</name>
<feature type="domain" description="Glycoside hydrolase family 3 C-terminal" evidence="8">
    <location>
        <begin position="474"/>
        <end position="546"/>
    </location>
</feature>
<dbReference type="EC" id="3.2.1.52" evidence="3"/>
<dbReference type="PATRIC" id="fig|1205910.3.peg.858"/>
<organism evidence="9 10">
    <name type="scientific">Nocardiopsis alba (strain ATCC BAA-2165 / BE74)</name>
    <dbReference type="NCBI Taxonomy" id="1205910"/>
    <lineage>
        <taxon>Bacteria</taxon>
        <taxon>Bacillati</taxon>
        <taxon>Actinomycetota</taxon>
        <taxon>Actinomycetes</taxon>
        <taxon>Streptosporangiales</taxon>
        <taxon>Nocardiopsidaceae</taxon>
        <taxon>Nocardiopsis</taxon>
    </lineage>
</organism>
<dbReference type="EMBL" id="CP003788">
    <property type="protein sequence ID" value="AFR05831.1"/>
    <property type="molecule type" value="Genomic_DNA"/>
</dbReference>
<dbReference type="GO" id="GO:0005975">
    <property type="term" value="P:carbohydrate metabolic process"/>
    <property type="evidence" value="ECO:0007669"/>
    <property type="project" value="InterPro"/>
</dbReference>
<reference evidence="10" key="2">
    <citation type="submission" date="2012-08" db="EMBL/GenBank/DDBJ databases">
        <title>Whole-genome sequence of Nocardiopsis alba strain ATCC BAA-2165 associated with honeybees.</title>
        <authorList>
            <person name="Qiao J."/>
            <person name="Chen L."/>
            <person name="Li Y."/>
            <person name="Wang J."/>
            <person name="Zhang W."/>
            <person name="Chen S."/>
        </authorList>
    </citation>
    <scope>NUCLEOTIDE SEQUENCE [LARGE SCALE GENOMIC DNA]</scope>
    <source>
        <strain evidence="10">ATCC BAA-2165 / BE74</strain>
    </source>
</reference>
<evidence type="ECO:0000313" key="9">
    <source>
        <dbReference type="EMBL" id="AFR05831.1"/>
    </source>
</evidence>
<dbReference type="PANTHER" id="PTHR30480:SF13">
    <property type="entry name" value="BETA-HEXOSAMINIDASE"/>
    <property type="match status" value="1"/>
</dbReference>
<dbReference type="GO" id="GO:0004563">
    <property type="term" value="F:beta-N-acetylhexosaminidase activity"/>
    <property type="evidence" value="ECO:0007669"/>
    <property type="project" value="UniProtKB-EC"/>
</dbReference>
<evidence type="ECO:0000256" key="6">
    <source>
        <dbReference type="SAM" id="MobiDB-lite"/>
    </source>
</evidence>
<dbReference type="PANTHER" id="PTHR30480">
    <property type="entry name" value="BETA-HEXOSAMINIDASE-RELATED"/>
    <property type="match status" value="1"/>
</dbReference>
<accession>J7KZ79</accession>
<evidence type="ECO:0000256" key="4">
    <source>
        <dbReference type="ARBA" id="ARBA00022801"/>
    </source>
</evidence>
<dbReference type="HOGENOM" id="CLU_008392_5_3_11"/>
<evidence type="ECO:0000256" key="3">
    <source>
        <dbReference type="ARBA" id="ARBA00012663"/>
    </source>
</evidence>
<dbReference type="OrthoDB" id="9805821at2"/>